<dbReference type="Proteomes" id="UP000011518">
    <property type="component" value="Unassembled WGS sequence"/>
</dbReference>
<accession>L9KVU6</accession>
<evidence type="ECO:0000313" key="2">
    <source>
        <dbReference type="EMBL" id="ELW66936.1"/>
    </source>
</evidence>
<organism evidence="2 3">
    <name type="scientific">Tupaia chinensis</name>
    <name type="common">Chinese tree shrew</name>
    <name type="synonym">Tupaia belangeri chinensis</name>
    <dbReference type="NCBI Taxonomy" id="246437"/>
    <lineage>
        <taxon>Eukaryota</taxon>
        <taxon>Metazoa</taxon>
        <taxon>Chordata</taxon>
        <taxon>Craniata</taxon>
        <taxon>Vertebrata</taxon>
        <taxon>Euteleostomi</taxon>
        <taxon>Mammalia</taxon>
        <taxon>Eutheria</taxon>
        <taxon>Euarchontoglires</taxon>
        <taxon>Scandentia</taxon>
        <taxon>Tupaiidae</taxon>
        <taxon>Tupaia</taxon>
    </lineage>
</organism>
<protein>
    <submittedName>
        <fullName evidence="2">Uncharacterized protein</fullName>
    </submittedName>
</protein>
<keyword evidence="3" id="KW-1185">Reference proteome</keyword>
<proteinExistence type="predicted"/>
<dbReference type="AlphaFoldDB" id="L9KVU6"/>
<evidence type="ECO:0000313" key="3">
    <source>
        <dbReference type="Proteomes" id="UP000011518"/>
    </source>
</evidence>
<name>L9KVU6_TUPCH</name>
<dbReference type="EMBL" id="KB320634">
    <property type="protein sequence ID" value="ELW66936.1"/>
    <property type="molecule type" value="Genomic_DNA"/>
</dbReference>
<reference evidence="3" key="2">
    <citation type="journal article" date="2013" name="Nat. Commun.">
        <title>Genome of the Chinese tree shrew.</title>
        <authorList>
            <person name="Fan Y."/>
            <person name="Huang Z.Y."/>
            <person name="Cao C.C."/>
            <person name="Chen C.S."/>
            <person name="Chen Y.X."/>
            <person name="Fan D.D."/>
            <person name="He J."/>
            <person name="Hou H.L."/>
            <person name="Hu L."/>
            <person name="Hu X.T."/>
            <person name="Jiang X.T."/>
            <person name="Lai R."/>
            <person name="Lang Y.S."/>
            <person name="Liang B."/>
            <person name="Liao S.G."/>
            <person name="Mu D."/>
            <person name="Ma Y.Y."/>
            <person name="Niu Y.Y."/>
            <person name="Sun X.Q."/>
            <person name="Xia J.Q."/>
            <person name="Xiao J."/>
            <person name="Xiong Z.Q."/>
            <person name="Xu L."/>
            <person name="Yang L."/>
            <person name="Zhang Y."/>
            <person name="Zhao W."/>
            <person name="Zhao X.D."/>
            <person name="Zheng Y.T."/>
            <person name="Zhou J.M."/>
            <person name="Zhu Y.B."/>
            <person name="Zhang G.J."/>
            <person name="Wang J."/>
            <person name="Yao Y.G."/>
        </authorList>
    </citation>
    <scope>NUCLEOTIDE SEQUENCE [LARGE SCALE GENOMIC DNA]</scope>
</reference>
<dbReference type="InParanoid" id="L9KVU6"/>
<gene>
    <name evidence="2" type="ORF">TREES_T100020531</name>
</gene>
<sequence length="381" mass="41402">MLSEGGPANARKQILLQSQLDCLSRLSEHKGPAPSQPLEVGVEDFISESCLPSELLRAENKSVLFAIESSGPRTMPGTDAVDECYSGGLTLELYSKVRSDKHAGETQAEVCSDEAYVMRQSWCRRRSSTGGFQARKSAVRRKVDVMVATAELSEQHPYPPPPLVATAELSEQHPYPPPPLVATAELSEQHPYPPPPLVATAELSEQHPYPPPPLVATAELSEQHPYPPPPLVATAELSEQHPYPPPPLVATAELSEQHPYPPPPLVATAELSEQHPYPPPPLVATAELSEQHPYPPPPLVTTAELLSLSDRCTFKYEPWPCTHQLGLKRHPPLLEKVPSPSLLSQPSEQAMACPGLGWPRDWTGVGRGLSEPTVENISDAS</sequence>
<dbReference type="STRING" id="246437.L9KVU6"/>
<feature type="region of interest" description="Disordered" evidence="1">
    <location>
        <begin position="362"/>
        <end position="381"/>
    </location>
</feature>
<evidence type="ECO:0000256" key="1">
    <source>
        <dbReference type="SAM" id="MobiDB-lite"/>
    </source>
</evidence>
<feature type="region of interest" description="Disordered" evidence="1">
    <location>
        <begin position="152"/>
        <end position="265"/>
    </location>
</feature>
<reference evidence="3" key="1">
    <citation type="submission" date="2012-07" db="EMBL/GenBank/DDBJ databases">
        <title>Genome of the Chinese tree shrew, a rising model animal genetically related to primates.</title>
        <authorList>
            <person name="Zhang G."/>
            <person name="Fan Y."/>
            <person name="Yao Y."/>
            <person name="Huang Z."/>
        </authorList>
    </citation>
    <scope>NUCLEOTIDE SEQUENCE [LARGE SCALE GENOMIC DNA]</scope>
</reference>